<dbReference type="Pfam" id="PF02992">
    <property type="entry name" value="Transposase_21"/>
    <property type="match status" value="1"/>
</dbReference>
<evidence type="ECO:0000259" key="2">
    <source>
        <dbReference type="Pfam" id="PF13952"/>
    </source>
</evidence>
<dbReference type="AlphaFoldDB" id="A0A8B8ML16"/>
<dbReference type="Pfam" id="PF13952">
    <property type="entry name" value="DUF4216"/>
    <property type="match status" value="1"/>
</dbReference>
<reference evidence="4" key="1">
    <citation type="journal article" date="2019" name="Toxins">
        <title>Detection of Abrin-Like and Prepropulchellin-Like Toxin Genes and Transcripts Using Whole Genome Sequencing and Full-Length Transcript Sequencing of Abrus precatorius.</title>
        <authorList>
            <person name="Hovde B.T."/>
            <person name="Daligault H.E."/>
            <person name="Hanschen E.R."/>
            <person name="Kunde Y.A."/>
            <person name="Johnson M.B."/>
            <person name="Starkenburg S.R."/>
            <person name="Johnson S.L."/>
        </authorList>
    </citation>
    <scope>NUCLEOTIDE SEQUENCE [LARGE SCALE GENOMIC DNA]</scope>
</reference>
<proteinExistence type="predicted"/>
<dbReference type="InterPro" id="IPR025312">
    <property type="entry name" value="DUF4216"/>
</dbReference>
<dbReference type="GeneID" id="113874264"/>
<keyword evidence="4" id="KW-1185">Reference proteome</keyword>
<dbReference type="RefSeq" id="XP_027368302.1">
    <property type="nucleotide sequence ID" value="XM_027512501.1"/>
</dbReference>
<reference evidence="5" key="2">
    <citation type="submission" date="2025-08" db="UniProtKB">
        <authorList>
            <consortium name="RefSeq"/>
        </authorList>
    </citation>
    <scope>IDENTIFICATION</scope>
    <source>
        <tissue evidence="5">Young leaves</tissue>
    </source>
</reference>
<dbReference type="OrthoDB" id="1087172at2759"/>
<protein>
    <submittedName>
        <fullName evidence="5">Uncharacterized protein LOC113874264</fullName>
    </submittedName>
</protein>
<dbReference type="Pfam" id="PF13960">
    <property type="entry name" value="DUF4218"/>
    <property type="match status" value="1"/>
</dbReference>
<dbReference type="Proteomes" id="UP000694853">
    <property type="component" value="Unplaced"/>
</dbReference>
<dbReference type="InterPro" id="IPR004242">
    <property type="entry name" value="Transposase_21"/>
</dbReference>
<feature type="domain" description="DUF4218" evidence="3">
    <location>
        <begin position="267"/>
        <end position="371"/>
    </location>
</feature>
<dbReference type="InterPro" id="IPR025452">
    <property type="entry name" value="DUF4218"/>
</dbReference>
<evidence type="ECO:0000313" key="4">
    <source>
        <dbReference type="Proteomes" id="UP000694853"/>
    </source>
</evidence>
<sequence length="545" mass="63004">MTWHSEGRIRDGKLRHPADSPQWKKFDDDHEEFATETRNIRFALATDGMNPHGMQSSTYNLKLLWDNGIEVYDGFRDENFIVKAMLYGTINDFLAYGNLSGYSIKGWKKMSIFFQLSYWESLYVRYFVDVMHVEKNVCESVIGTLLDIVGKKKDGINARLDLVKLGIRFDLALVKKGKQTFLPPTACTLSRNEKRALCETLYSVKVLEGYSSNIKSLVSLKDLKLKGLKSHDCHILIENLIPVAIRSILPKKVRMAITKLCFFFKAIYSKVIDSGRLTSFQNQIAETLCELEMYFLPSFFDIIVHLTIHLVEETKLCGPAYMRWMYPVERYMKILKGYVKNRSRPEGCITEQYLVEEAVKFCSEYLSNVESCGIPKSCHHGRTLGEGSSGCQQIEVPRLQWEQAHLYVLQNTPEIEPYISLHKDTLKRRNPTRSENWITKEHNVQFIGWELDYTNFRVAIFGCKWVDNNSGVRIDDMVFIRVDFKKVSYQDDSFILASQARQVFYIIDPVDKSWSIVLTSNKINAFTDGELTEEVNVEDDPLRST</sequence>
<organism evidence="4 5">
    <name type="scientific">Abrus precatorius</name>
    <name type="common">Indian licorice</name>
    <name type="synonym">Glycine abrus</name>
    <dbReference type="NCBI Taxonomy" id="3816"/>
    <lineage>
        <taxon>Eukaryota</taxon>
        <taxon>Viridiplantae</taxon>
        <taxon>Streptophyta</taxon>
        <taxon>Embryophyta</taxon>
        <taxon>Tracheophyta</taxon>
        <taxon>Spermatophyta</taxon>
        <taxon>Magnoliopsida</taxon>
        <taxon>eudicotyledons</taxon>
        <taxon>Gunneridae</taxon>
        <taxon>Pentapetalae</taxon>
        <taxon>rosids</taxon>
        <taxon>fabids</taxon>
        <taxon>Fabales</taxon>
        <taxon>Fabaceae</taxon>
        <taxon>Papilionoideae</taxon>
        <taxon>50 kb inversion clade</taxon>
        <taxon>NPAAA clade</taxon>
        <taxon>indigoferoid/millettioid clade</taxon>
        <taxon>Abreae</taxon>
        <taxon>Abrus</taxon>
    </lineage>
</organism>
<evidence type="ECO:0000259" key="3">
    <source>
        <dbReference type="Pfam" id="PF13960"/>
    </source>
</evidence>
<evidence type="ECO:0000256" key="1">
    <source>
        <dbReference type="SAM" id="MobiDB-lite"/>
    </source>
</evidence>
<accession>A0A8B8ML16</accession>
<name>A0A8B8ML16_ABRPR</name>
<dbReference type="PANTHER" id="PTHR48258">
    <property type="entry name" value="DUF4218 DOMAIN-CONTAINING PROTEIN-RELATED"/>
    <property type="match status" value="1"/>
</dbReference>
<evidence type="ECO:0000313" key="5">
    <source>
        <dbReference type="RefSeq" id="XP_027368302.1"/>
    </source>
</evidence>
<feature type="domain" description="DUF4216" evidence="2">
    <location>
        <begin position="449"/>
        <end position="517"/>
    </location>
</feature>
<gene>
    <name evidence="5" type="primary">LOC113874264</name>
</gene>
<dbReference type="PANTHER" id="PTHR48258:SF9">
    <property type="entry name" value="OS01G0348150 PROTEIN"/>
    <property type="match status" value="1"/>
</dbReference>
<dbReference type="KEGG" id="aprc:113874264"/>
<feature type="region of interest" description="Disordered" evidence="1">
    <location>
        <begin position="1"/>
        <end position="21"/>
    </location>
</feature>